<dbReference type="Gene3D" id="1.10.260.40">
    <property type="entry name" value="lambda repressor-like DNA-binding domains"/>
    <property type="match status" value="1"/>
</dbReference>
<sequence length="111" mass="12860">MSRERLAAAIRSRRERAGLTQEEMANSCGMSKKTYQRIEQGKTDIKLSQYESILRTLNLSELDLVLDKLDYDDVSNVDLLALSRLLPKRTRRLMIDLFFSLHADINQNKSK</sequence>
<evidence type="ECO:0000259" key="1">
    <source>
        <dbReference type="PROSITE" id="PS50943"/>
    </source>
</evidence>
<dbReference type="InterPro" id="IPR010982">
    <property type="entry name" value="Lambda_DNA-bd_dom_sf"/>
</dbReference>
<dbReference type="CDD" id="cd00093">
    <property type="entry name" value="HTH_XRE"/>
    <property type="match status" value="1"/>
</dbReference>
<proteinExistence type="predicted"/>
<dbReference type="PROSITE" id="PS50943">
    <property type="entry name" value="HTH_CROC1"/>
    <property type="match status" value="1"/>
</dbReference>
<dbReference type="EMBL" id="CP095350">
    <property type="protein sequence ID" value="XAG83404.1"/>
    <property type="molecule type" value="Genomic_DNA"/>
</dbReference>
<organism evidence="2">
    <name type="scientific">bacterium 19MO03SA05</name>
    <dbReference type="NCBI Taxonomy" id="2920620"/>
    <lineage>
        <taxon>Bacteria</taxon>
    </lineage>
</organism>
<dbReference type="SUPFAM" id="SSF47413">
    <property type="entry name" value="lambda repressor-like DNA-binding domains"/>
    <property type="match status" value="1"/>
</dbReference>
<evidence type="ECO:0000313" key="2">
    <source>
        <dbReference type="EMBL" id="XAG83404.1"/>
    </source>
</evidence>
<gene>
    <name evidence="2" type="ORF">MRM63_07330</name>
</gene>
<accession>A0AAU6V9P4</accession>
<protein>
    <submittedName>
        <fullName evidence="2">Helix-turn-helix domain-containing protein</fullName>
    </submittedName>
</protein>
<reference evidence="2" key="1">
    <citation type="submission" date="2022-03" db="EMBL/GenBank/DDBJ databases">
        <title>Sea Food Isolates.</title>
        <authorList>
            <person name="Li c."/>
        </authorList>
    </citation>
    <scope>NUCLEOTIDE SEQUENCE</scope>
    <source>
        <strain evidence="2">19MO03SA05</strain>
    </source>
</reference>
<dbReference type="InterPro" id="IPR001387">
    <property type="entry name" value="Cro/C1-type_HTH"/>
</dbReference>
<name>A0AAU6V9P4_UNCXX</name>
<dbReference type="SMART" id="SM00530">
    <property type="entry name" value="HTH_XRE"/>
    <property type="match status" value="1"/>
</dbReference>
<dbReference type="GO" id="GO:0003677">
    <property type="term" value="F:DNA binding"/>
    <property type="evidence" value="ECO:0007669"/>
    <property type="project" value="InterPro"/>
</dbReference>
<dbReference type="AlphaFoldDB" id="A0AAU6V9P4"/>
<feature type="domain" description="HTH cro/C1-type" evidence="1">
    <location>
        <begin position="10"/>
        <end position="64"/>
    </location>
</feature>
<dbReference type="Pfam" id="PF13560">
    <property type="entry name" value="HTH_31"/>
    <property type="match status" value="1"/>
</dbReference>